<dbReference type="InterPro" id="IPR010412">
    <property type="entry name" value="DUF1007"/>
</dbReference>
<dbReference type="InterPro" id="IPR018247">
    <property type="entry name" value="EF_Hand_1_Ca_BS"/>
</dbReference>
<proteinExistence type="predicted"/>
<dbReference type="EMBL" id="CP017111">
    <property type="protein sequence ID" value="AOO66312.1"/>
    <property type="molecule type" value="Genomic_DNA"/>
</dbReference>
<evidence type="ECO:0000313" key="1">
    <source>
        <dbReference type="EMBL" id="AOO66312.1"/>
    </source>
</evidence>
<gene>
    <name evidence="1" type="ORF">SHALO_2553</name>
</gene>
<dbReference type="KEGG" id="shal:SHALO_2553"/>
<dbReference type="PROSITE" id="PS00018">
    <property type="entry name" value="EF_HAND_1"/>
    <property type="match status" value="1"/>
</dbReference>
<name>A0A1D7TMV0_9BACT</name>
<sequence length="171" mass="20473">MFFRLLFYACCFGTFVSAHPHVFIETKVDVLPEKIIVTWSFDEMSSAMLMDDYDKNKNKKLDPDEVAFMEKDHFRTLEPYSYFIHMSDGKDEFDLKRVGEFSALFDAKKLIYTFAIPKPKFKKYELRFYDAEMYVALILKKEWLTCKEPMKCKIEGYDADFYYAYKVMVQE</sequence>
<dbReference type="Pfam" id="PF06226">
    <property type="entry name" value="DUF1007"/>
    <property type="match status" value="1"/>
</dbReference>
<organism evidence="1 2">
    <name type="scientific">Sulfurospirillum halorespirans DSM 13726</name>
    <dbReference type="NCBI Taxonomy" id="1193502"/>
    <lineage>
        <taxon>Bacteria</taxon>
        <taxon>Pseudomonadati</taxon>
        <taxon>Campylobacterota</taxon>
        <taxon>Epsilonproteobacteria</taxon>
        <taxon>Campylobacterales</taxon>
        <taxon>Sulfurospirillaceae</taxon>
        <taxon>Sulfurospirillum</taxon>
    </lineage>
</organism>
<protein>
    <submittedName>
        <fullName evidence="1">Uncharacterized protein</fullName>
    </submittedName>
</protein>
<dbReference type="RefSeq" id="WP_069478859.1">
    <property type="nucleotide sequence ID" value="NZ_CP017111.1"/>
</dbReference>
<dbReference type="AlphaFoldDB" id="A0A1D7TMV0"/>
<dbReference type="Proteomes" id="UP000094609">
    <property type="component" value="Chromosome"/>
</dbReference>
<accession>A0A1D7TMV0</accession>
<evidence type="ECO:0000313" key="2">
    <source>
        <dbReference type="Proteomes" id="UP000094609"/>
    </source>
</evidence>
<dbReference type="STRING" id="1193502.SHALO_2553"/>
<keyword evidence="2" id="KW-1185">Reference proteome</keyword>
<reference evidence="2" key="1">
    <citation type="submission" date="2016-08" db="EMBL/GenBank/DDBJ databases">
        <title>Complete genome sequence of the organohalide-respiring Epsilonproteobacterium Sulfurospirillum halorespirans.</title>
        <authorList>
            <person name="Goris T."/>
            <person name="Zimmermann J."/>
            <person name="Schenz B."/>
            <person name="Lemos M."/>
            <person name="Hackermueller J."/>
            <person name="Diekert G."/>
        </authorList>
    </citation>
    <scope>NUCLEOTIDE SEQUENCE [LARGE SCALE GENOMIC DNA]</scope>
    <source>
        <strain>DSM 13726</strain>
        <strain evidence="2">PCE-M2</strain>
    </source>
</reference>
<dbReference type="PATRIC" id="fig|1193502.14.peg.2585"/>